<dbReference type="Proteomes" id="UP000248987">
    <property type="component" value="Unassembled WGS sequence"/>
</dbReference>
<keyword evidence="2" id="KW-1185">Reference proteome</keyword>
<evidence type="ECO:0008006" key="3">
    <source>
        <dbReference type="Google" id="ProtNLM"/>
    </source>
</evidence>
<evidence type="ECO:0000313" key="1">
    <source>
        <dbReference type="EMBL" id="RAJ22056.1"/>
    </source>
</evidence>
<dbReference type="STRING" id="49280.A9996_00285"/>
<evidence type="ECO:0000313" key="2">
    <source>
        <dbReference type="Proteomes" id="UP000248987"/>
    </source>
</evidence>
<dbReference type="PROSITE" id="PS51257">
    <property type="entry name" value="PROKAR_LIPOPROTEIN"/>
    <property type="match status" value="1"/>
</dbReference>
<dbReference type="RefSeq" id="WP_066429567.1">
    <property type="nucleotide sequence ID" value="NZ_LZRN01000001.1"/>
</dbReference>
<name>A0A1A7R6S8_9FLAO</name>
<sequence length="160" mass="17913">MKTILKTVVLSLFTLSISCKEPQAEAAPLQTEANEKPKIKIEEHCYMYAKNKDTIKLMLKENKTLVTGKMVYNVFEKDASHGSFEGVMRGDTLYADYDFEAEGTTSKGELIFLKKGNSLLQGYGDVEVDAQNTTVFKDNANITFDEQFPLIAVACDKLNH</sequence>
<proteinExistence type="predicted"/>
<dbReference type="EMBL" id="QLLQ01000011">
    <property type="protein sequence ID" value="RAJ22056.1"/>
    <property type="molecule type" value="Genomic_DNA"/>
</dbReference>
<dbReference type="OrthoDB" id="794403at2"/>
<comment type="caution">
    <text evidence="1">The sequence shown here is derived from an EMBL/GenBank/DDBJ whole genome shotgun (WGS) entry which is preliminary data.</text>
</comment>
<organism evidence="1 2">
    <name type="scientific">Gelidibacter algens</name>
    <dbReference type="NCBI Taxonomy" id="49280"/>
    <lineage>
        <taxon>Bacteria</taxon>
        <taxon>Pseudomonadati</taxon>
        <taxon>Bacteroidota</taxon>
        <taxon>Flavobacteriia</taxon>
        <taxon>Flavobacteriales</taxon>
        <taxon>Flavobacteriaceae</taxon>
        <taxon>Gelidibacter</taxon>
    </lineage>
</organism>
<dbReference type="AlphaFoldDB" id="A0A1A7R6S8"/>
<gene>
    <name evidence="1" type="ORF">LX77_02714</name>
</gene>
<accession>A0A1A7R6S8</accession>
<protein>
    <recommendedName>
        <fullName evidence="3">Lipoprotein</fullName>
    </recommendedName>
</protein>
<reference evidence="1 2" key="1">
    <citation type="submission" date="2018-06" db="EMBL/GenBank/DDBJ databases">
        <title>Genomic Encyclopedia of Archaeal and Bacterial Type Strains, Phase II (KMG-II): from individual species to whole genera.</title>
        <authorList>
            <person name="Goeker M."/>
        </authorList>
    </citation>
    <scope>NUCLEOTIDE SEQUENCE [LARGE SCALE GENOMIC DNA]</scope>
    <source>
        <strain evidence="1 2">DSM 12408</strain>
    </source>
</reference>